<keyword evidence="6" id="KW-0865">Zymogen</keyword>
<name>A0A8D4IZ02_HOLOL</name>
<dbReference type="AlphaFoldDB" id="A0A8D4IZ02"/>
<keyword evidence="7" id="KW-1015">Disulfide bond</keyword>
<evidence type="ECO:0000256" key="6">
    <source>
        <dbReference type="ARBA" id="ARBA00023145"/>
    </source>
</evidence>
<evidence type="ECO:0000256" key="4">
    <source>
        <dbReference type="ARBA" id="ARBA00022801"/>
    </source>
</evidence>
<dbReference type="CDD" id="cd00190">
    <property type="entry name" value="Tryp_SPc"/>
    <property type="match status" value="1"/>
</dbReference>
<dbReference type="Pfam" id="PF00089">
    <property type="entry name" value="Trypsin"/>
    <property type="match status" value="1"/>
</dbReference>
<dbReference type="PROSITE" id="PS00135">
    <property type="entry name" value="TRYPSIN_SER"/>
    <property type="match status" value="1"/>
</dbReference>
<dbReference type="PANTHER" id="PTHR24276:SF91">
    <property type="entry name" value="AT26814P-RELATED"/>
    <property type="match status" value="1"/>
</dbReference>
<proteinExistence type="evidence at transcript level"/>
<keyword evidence="5 8" id="KW-0720">Serine protease</keyword>
<dbReference type="PROSITE" id="PS50240">
    <property type="entry name" value="TRYPSIN_DOM"/>
    <property type="match status" value="1"/>
</dbReference>
<evidence type="ECO:0000256" key="8">
    <source>
        <dbReference type="RuleBase" id="RU363034"/>
    </source>
</evidence>
<comment type="similarity">
    <text evidence="1">Belongs to the peptidase S1 family.</text>
</comment>
<organism evidence="11">
    <name type="scientific">Holotrichia oblita</name>
    <name type="common">Chafer beetle</name>
    <dbReference type="NCBI Taxonomy" id="644536"/>
    <lineage>
        <taxon>Eukaryota</taxon>
        <taxon>Metazoa</taxon>
        <taxon>Ecdysozoa</taxon>
        <taxon>Arthropoda</taxon>
        <taxon>Hexapoda</taxon>
        <taxon>Insecta</taxon>
        <taxon>Pterygota</taxon>
        <taxon>Neoptera</taxon>
        <taxon>Endopterygota</taxon>
        <taxon>Coleoptera</taxon>
        <taxon>Polyphaga</taxon>
        <taxon>Scarabaeiformia</taxon>
        <taxon>Scarabaeidae</taxon>
        <taxon>Melolonthinae</taxon>
        <taxon>Holotrichia</taxon>
    </lineage>
</organism>
<sequence length="267" mass="29174">MLLIFIFAIFFASSAIGAPQSWYFRNKFFYLDGKIIGGVNATIEEFPYQVSVQEYGENNIHVHICGGAIISSDYVLTAAHCIRFFPDWYGIRAGSSVRNSGGVEILAETIYIHPKYNFMTAEYDIAILKLETPLTFSASIAPVPLPSQNQQIPDGAEGIVTGWGDLEEGTWLGSDLLQAVTVPIMNQAQCEVFYEDHWRDIAESMICAGFAEGGKDACQGDSGGPLVVNGQLVGLVSWGRGCARPESPGVYARVPHVRSFIYEITGV</sequence>
<dbReference type="InterPro" id="IPR001254">
    <property type="entry name" value="Trypsin_dom"/>
</dbReference>
<keyword evidence="4 8" id="KW-0378">Hydrolase</keyword>
<dbReference type="InterPro" id="IPR033116">
    <property type="entry name" value="TRYPSIN_SER"/>
</dbReference>
<reference evidence="11" key="1">
    <citation type="submission" date="2017-05" db="EMBL/GenBank/DDBJ databases">
        <authorList>
            <person name="Huang Y."/>
            <person name="Shu C."/>
        </authorList>
    </citation>
    <scope>NUCLEOTIDE SEQUENCE</scope>
</reference>
<evidence type="ECO:0000256" key="7">
    <source>
        <dbReference type="ARBA" id="ARBA00023157"/>
    </source>
</evidence>
<feature type="domain" description="Peptidase S1" evidence="10">
    <location>
        <begin position="35"/>
        <end position="266"/>
    </location>
</feature>
<evidence type="ECO:0000256" key="3">
    <source>
        <dbReference type="ARBA" id="ARBA00022729"/>
    </source>
</evidence>
<keyword evidence="2 8" id="KW-0645">Protease</keyword>
<dbReference type="PANTHER" id="PTHR24276">
    <property type="entry name" value="POLYSERASE-RELATED"/>
    <property type="match status" value="1"/>
</dbReference>
<dbReference type="GO" id="GO:0006508">
    <property type="term" value="P:proteolysis"/>
    <property type="evidence" value="ECO:0007669"/>
    <property type="project" value="UniProtKB-KW"/>
</dbReference>
<evidence type="ECO:0000313" key="11">
    <source>
        <dbReference type="EMBL" id="AXF35736.1"/>
    </source>
</evidence>
<evidence type="ECO:0000256" key="1">
    <source>
        <dbReference type="ARBA" id="ARBA00007664"/>
    </source>
</evidence>
<dbReference type="InterPro" id="IPR018114">
    <property type="entry name" value="TRYPSIN_HIS"/>
</dbReference>
<dbReference type="GO" id="GO:0004252">
    <property type="term" value="F:serine-type endopeptidase activity"/>
    <property type="evidence" value="ECO:0007669"/>
    <property type="project" value="InterPro"/>
</dbReference>
<dbReference type="FunFam" id="2.40.10.10:FF:000077">
    <property type="entry name" value="Predicted protein"/>
    <property type="match status" value="1"/>
</dbReference>
<feature type="signal peptide" evidence="9">
    <location>
        <begin position="1"/>
        <end position="17"/>
    </location>
</feature>
<feature type="chain" id="PRO_5034001187" evidence="9">
    <location>
        <begin position="18"/>
        <end position="267"/>
    </location>
</feature>
<evidence type="ECO:0000256" key="2">
    <source>
        <dbReference type="ARBA" id="ARBA00022670"/>
    </source>
</evidence>
<dbReference type="InterPro" id="IPR050430">
    <property type="entry name" value="Peptidase_S1"/>
</dbReference>
<evidence type="ECO:0000256" key="5">
    <source>
        <dbReference type="ARBA" id="ARBA00022825"/>
    </source>
</evidence>
<evidence type="ECO:0000259" key="10">
    <source>
        <dbReference type="PROSITE" id="PS50240"/>
    </source>
</evidence>
<keyword evidence="3 9" id="KW-0732">Signal</keyword>
<dbReference type="EMBL" id="MF167598">
    <property type="protein sequence ID" value="AXF35736.1"/>
    <property type="molecule type" value="mRNA"/>
</dbReference>
<accession>A0A8D4IZ02</accession>
<dbReference type="PROSITE" id="PS00134">
    <property type="entry name" value="TRYPSIN_HIS"/>
    <property type="match status" value="1"/>
</dbReference>
<protein>
    <submittedName>
        <fullName evidence="11">Serine protease 2</fullName>
    </submittedName>
</protein>
<evidence type="ECO:0000256" key="9">
    <source>
        <dbReference type="SAM" id="SignalP"/>
    </source>
</evidence>
<dbReference type="SMART" id="SM00020">
    <property type="entry name" value="Tryp_SPc"/>
    <property type="match status" value="1"/>
</dbReference>